<evidence type="ECO:0000313" key="4">
    <source>
        <dbReference type="Proteomes" id="UP000664169"/>
    </source>
</evidence>
<dbReference type="Gene3D" id="3.40.50.720">
    <property type="entry name" value="NAD(P)-binding Rossmann-like Domain"/>
    <property type="match status" value="1"/>
</dbReference>
<dbReference type="GO" id="GO:0042602">
    <property type="term" value="F:riboflavin reductase (NADPH) activity"/>
    <property type="evidence" value="ECO:0007669"/>
    <property type="project" value="TreeGrafter"/>
</dbReference>
<dbReference type="SUPFAM" id="SSF51735">
    <property type="entry name" value="NAD(P)-binding Rossmann-fold domains"/>
    <property type="match status" value="1"/>
</dbReference>
<evidence type="ECO:0000313" key="3">
    <source>
        <dbReference type="EMBL" id="CAF9918209.1"/>
    </source>
</evidence>
<dbReference type="Proteomes" id="UP000664169">
    <property type="component" value="Unassembled WGS sequence"/>
</dbReference>
<proteinExistence type="inferred from homology"/>
<accession>A0A8H3F723</accession>
<dbReference type="AlphaFoldDB" id="A0A8H3F723"/>
<name>A0A8H3F723_9LECA</name>
<feature type="domain" description="NAD(P)-binding" evidence="2">
    <location>
        <begin position="10"/>
        <end position="212"/>
    </location>
</feature>
<dbReference type="InterPro" id="IPR051606">
    <property type="entry name" value="Polyketide_Oxido-like"/>
</dbReference>
<sequence>MSSKGVLLIGATGRTGSSVLSDAIARGIHVTALVRNPDKLLPQTGLTIVKGSPTKIEDILTAISASPTPITVIITTLNAPRASDSPFAKSIAPPRLMVDTHLAIIAAMKTHPEIKKMVTLSAFGVGDSVPNTPWLLNLLFRHTNMASQFADHDAVEIEVKKSGAPFVLVKPMRLTDGAKKEIKHWENQGKGMSMLASISRDSVAKFLVDVVESMEWDNQTPVISN</sequence>
<organism evidence="3 4">
    <name type="scientific">Gomphillus americanus</name>
    <dbReference type="NCBI Taxonomy" id="1940652"/>
    <lineage>
        <taxon>Eukaryota</taxon>
        <taxon>Fungi</taxon>
        <taxon>Dikarya</taxon>
        <taxon>Ascomycota</taxon>
        <taxon>Pezizomycotina</taxon>
        <taxon>Lecanoromycetes</taxon>
        <taxon>OSLEUM clade</taxon>
        <taxon>Ostropomycetidae</taxon>
        <taxon>Ostropales</taxon>
        <taxon>Graphidaceae</taxon>
        <taxon>Gomphilloideae</taxon>
        <taxon>Gomphillus</taxon>
    </lineage>
</organism>
<dbReference type="Pfam" id="PF13460">
    <property type="entry name" value="NAD_binding_10"/>
    <property type="match status" value="1"/>
</dbReference>
<dbReference type="EMBL" id="CAJPDQ010000013">
    <property type="protein sequence ID" value="CAF9918209.1"/>
    <property type="molecule type" value="Genomic_DNA"/>
</dbReference>
<comment type="caution">
    <text evidence="3">The sequence shown here is derived from an EMBL/GenBank/DDBJ whole genome shotgun (WGS) entry which is preliminary data.</text>
</comment>
<reference evidence="3" key="1">
    <citation type="submission" date="2021-03" db="EMBL/GenBank/DDBJ databases">
        <authorList>
            <person name="Tagirdzhanova G."/>
        </authorList>
    </citation>
    <scope>NUCLEOTIDE SEQUENCE</scope>
</reference>
<keyword evidence="4" id="KW-1185">Reference proteome</keyword>
<dbReference type="PANTHER" id="PTHR43355">
    <property type="entry name" value="FLAVIN REDUCTASE (NADPH)"/>
    <property type="match status" value="1"/>
</dbReference>
<protein>
    <recommendedName>
        <fullName evidence="2">NAD(P)-binding domain-containing protein</fullName>
    </recommendedName>
</protein>
<dbReference type="PANTHER" id="PTHR43355:SF2">
    <property type="entry name" value="FLAVIN REDUCTASE (NADPH)"/>
    <property type="match status" value="1"/>
</dbReference>
<comment type="similarity">
    <text evidence="1">Belongs to the avfA family.</text>
</comment>
<evidence type="ECO:0000256" key="1">
    <source>
        <dbReference type="ARBA" id="ARBA00038376"/>
    </source>
</evidence>
<dbReference type="InterPro" id="IPR036291">
    <property type="entry name" value="NAD(P)-bd_dom_sf"/>
</dbReference>
<gene>
    <name evidence="3" type="ORF">GOMPHAMPRED_001450</name>
</gene>
<dbReference type="OrthoDB" id="419598at2759"/>
<dbReference type="InterPro" id="IPR016040">
    <property type="entry name" value="NAD(P)-bd_dom"/>
</dbReference>
<dbReference type="GO" id="GO:0004074">
    <property type="term" value="F:biliverdin reductase [NAD(P)H] activity"/>
    <property type="evidence" value="ECO:0007669"/>
    <property type="project" value="TreeGrafter"/>
</dbReference>
<evidence type="ECO:0000259" key="2">
    <source>
        <dbReference type="Pfam" id="PF13460"/>
    </source>
</evidence>